<dbReference type="InterPro" id="IPR003961">
    <property type="entry name" value="FN3_dom"/>
</dbReference>
<accession>A0A183TTG2</accession>
<dbReference type="SMART" id="SM00060">
    <property type="entry name" value="FN3"/>
    <property type="match status" value="1"/>
</dbReference>
<dbReference type="CDD" id="cd00063">
    <property type="entry name" value="FN3"/>
    <property type="match status" value="1"/>
</dbReference>
<reference evidence="5" key="1">
    <citation type="submission" date="2016-06" db="UniProtKB">
        <authorList>
            <consortium name="WormBaseParasite"/>
        </authorList>
    </citation>
    <scope>IDENTIFICATION</scope>
</reference>
<dbReference type="OrthoDB" id="6284976at2759"/>
<keyword evidence="1" id="KW-0677">Repeat</keyword>
<dbReference type="InterPro" id="IPR013783">
    <property type="entry name" value="Ig-like_fold"/>
</dbReference>
<dbReference type="WBParaSite" id="SSLN_0002049401-mRNA-1">
    <property type="protein sequence ID" value="SSLN_0002049401-mRNA-1"/>
    <property type="gene ID" value="SSLN_0002049401"/>
</dbReference>
<dbReference type="EMBL" id="UYSU01049154">
    <property type="protein sequence ID" value="VDM06146.1"/>
    <property type="molecule type" value="Genomic_DNA"/>
</dbReference>
<dbReference type="PANTHER" id="PTHR46708:SF2">
    <property type="entry name" value="FIBRONECTIN TYPE-III DOMAIN-CONTAINING PROTEIN"/>
    <property type="match status" value="1"/>
</dbReference>
<gene>
    <name evidence="3" type="ORF">SSLN_LOCUS19760</name>
</gene>
<proteinExistence type="predicted"/>
<keyword evidence="4" id="KW-1185">Reference proteome</keyword>
<feature type="domain" description="Fibronectin type-III" evidence="2">
    <location>
        <begin position="44"/>
        <end position="134"/>
    </location>
</feature>
<dbReference type="Proteomes" id="UP000275846">
    <property type="component" value="Unassembled WGS sequence"/>
</dbReference>
<name>A0A183TTG2_SCHSO</name>
<organism evidence="5">
    <name type="scientific">Schistocephalus solidus</name>
    <name type="common">Tapeworm</name>
    <dbReference type="NCBI Taxonomy" id="70667"/>
    <lineage>
        <taxon>Eukaryota</taxon>
        <taxon>Metazoa</taxon>
        <taxon>Spiralia</taxon>
        <taxon>Lophotrochozoa</taxon>
        <taxon>Platyhelminthes</taxon>
        <taxon>Cestoda</taxon>
        <taxon>Eucestoda</taxon>
        <taxon>Diphyllobothriidea</taxon>
        <taxon>Diphyllobothriidae</taxon>
        <taxon>Schistocephalus</taxon>
    </lineage>
</organism>
<reference evidence="3 4" key="2">
    <citation type="submission" date="2018-11" db="EMBL/GenBank/DDBJ databases">
        <authorList>
            <consortium name="Pathogen Informatics"/>
        </authorList>
    </citation>
    <scope>NUCLEOTIDE SEQUENCE [LARGE SCALE GENOMIC DNA]</scope>
    <source>
        <strain evidence="3 4">NST_G2</strain>
    </source>
</reference>
<sequence>MLVESWCSGPQSINKLSPLEQCQAGGIAEVTWIINKVRKMQPDTPLLFTASALNSTTIRVTWKESCRPSIELVAKYLLTISNVTYENSYQLEKTEVTLTDLKPSTIYNFTLSAISKSGTPLCTATFASTKTPPPEEPIARNVTATALNSTSIRVTWKEPCLLSSELRTQYLLTISNVT</sequence>
<evidence type="ECO:0000256" key="1">
    <source>
        <dbReference type="ARBA" id="ARBA00022737"/>
    </source>
</evidence>
<dbReference type="AlphaFoldDB" id="A0A183TTG2"/>
<dbReference type="SUPFAM" id="SSF49265">
    <property type="entry name" value="Fibronectin type III"/>
    <property type="match status" value="1"/>
</dbReference>
<dbReference type="PANTHER" id="PTHR46708">
    <property type="entry name" value="TENASCIN"/>
    <property type="match status" value="1"/>
</dbReference>
<evidence type="ECO:0000313" key="4">
    <source>
        <dbReference type="Proteomes" id="UP000275846"/>
    </source>
</evidence>
<dbReference type="InterPro" id="IPR050991">
    <property type="entry name" value="ECM_Regulatory_Proteins"/>
</dbReference>
<evidence type="ECO:0000259" key="2">
    <source>
        <dbReference type="PROSITE" id="PS50853"/>
    </source>
</evidence>
<evidence type="ECO:0000313" key="3">
    <source>
        <dbReference type="EMBL" id="VDM06146.1"/>
    </source>
</evidence>
<dbReference type="PROSITE" id="PS50853">
    <property type="entry name" value="FN3"/>
    <property type="match status" value="1"/>
</dbReference>
<evidence type="ECO:0000313" key="5">
    <source>
        <dbReference type="WBParaSite" id="SSLN_0002049401-mRNA-1"/>
    </source>
</evidence>
<dbReference type="Gene3D" id="2.60.40.10">
    <property type="entry name" value="Immunoglobulins"/>
    <property type="match status" value="1"/>
</dbReference>
<dbReference type="Pfam" id="PF00041">
    <property type="entry name" value="fn3"/>
    <property type="match status" value="1"/>
</dbReference>
<protein>
    <submittedName>
        <fullName evidence="5">Fibronectin type-III domain-containing protein</fullName>
    </submittedName>
</protein>
<dbReference type="InterPro" id="IPR036116">
    <property type="entry name" value="FN3_sf"/>
</dbReference>